<protein>
    <recommendedName>
        <fullName evidence="1">HTH cro/C1-type domain-containing protein</fullName>
    </recommendedName>
</protein>
<dbReference type="AlphaFoldDB" id="D8GQZ1"/>
<proteinExistence type="predicted"/>
<accession>D8GQZ1</accession>
<dbReference type="eggNOG" id="ENOG5030VP4">
    <property type="taxonomic scope" value="Bacteria"/>
</dbReference>
<evidence type="ECO:0000313" key="3">
    <source>
        <dbReference type="Proteomes" id="UP000001656"/>
    </source>
</evidence>
<dbReference type="InterPro" id="IPR001387">
    <property type="entry name" value="Cro/C1-type_HTH"/>
</dbReference>
<sequence>MTFNICKGSVYMSIDTLTGLPWNKKLEVLRIVNNWTQEYAAQKCNTNQKVYWSWENGKNYPRKRSQESIAKAFKVKIHDIFPV</sequence>
<dbReference type="KEGG" id="clj:CLJU_c32490"/>
<organism evidence="2 3">
    <name type="scientific">Clostridium ljungdahlii (strain ATCC 55383 / DSM 13528 / PETC)</name>
    <dbReference type="NCBI Taxonomy" id="748727"/>
    <lineage>
        <taxon>Bacteria</taxon>
        <taxon>Bacillati</taxon>
        <taxon>Bacillota</taxon>
        <taxon>Clostridia</taxon>
        <taxon>Eubacteriales</taxon>
        <taxon>Clostridiaceae</taxon>
        <taxon>Clostridium</taxon>
    </lineage>
</organism>
<feature type="domain" description="HTH cro/C1-type" evidence="1">
    <location>
        <begin position="26"/>
        <end position="80"/>
    </location>
</feature>
<name>D8GQZ1_CLOLD</name>
<dbReference type="CDD" id="cd00093">
    <property type="entry name" value="HTH_XRE"/>
    <property type="match status" value="1"/>
</dbReference>
<gene>
    <name evidence="2" type="ordered locus">CLJU_c32490</name>
</gene>
<dbReference type="Proteomes" id="UP000001656">
    <property type="component" value="Chromosome"/>
</dbReference>
<dbReference type="InterPro" id="IPR010982">
    <property type="entry name" value="Lambda_DNA-bd_dom_sf"/>
</dbReference>
<dbReference type="SUPFAM" id="SSF47413">
    <property type="entry name" value="lambda repressor-like DNA-binding domains"/>
    <property type="match status" value="1"/>
</dbReference>
<evidence type="ECO:0000259" key="1">
    <source>
        <dbReference type="PROSITE" id="PS50943"/>
    </source>
</evidence>
<dbReference type="PROSITE" id="PS50943">
    <property type="entry name" value="HTH_CROC1"/>
    <property type="match status" value="1"/>
</dbReference>
<reference evidence="2 3" key="1">
    <citation type="journal article" date="2010" name="Proc. Natl. Acad. Sci. U.S.A.">
        <title>Clostridium ljungdahlii represents a microbial production platform based on syngas.</title>
        <authorList>
            <person name="Kopke M."/>
            <person name="Held C."/>
            <person name="Hujer S."/>
            <person name="Liesegang H."/>
            <person name="Wiezer A."/>
            <person name="Wollherr A."/>
            <person name="Ehrenreich A."/>
            <person name="Liebl W."/>
            <person name="Gottschalk G."/>
            <person name="Durre P."/>
        </authorList>
    </citation>
    <scope>NUCLEOTIDE SEQUENCE [LARGE SCALE GENOMIC DNA]</scope>
    <source>
        <strain evidence="3">ATCC 55383 / DSM 13528 / PETC</strain>
    </source>
</reference>
<evidence type="ECO:0000313" key="2">
    <source>
        <dbReference type="EMBL" id="ADK16296.1"/>
    </source>
</evidence>
<dbReference type="HOGENOM" id="CLU_187477_0_0_9"/>
<dbReference type="Gene3D" id="1.10.260.40">
    <property type="entry name" value="lambda repressor-like DNA-binding domains"/>
    <property type="match status" value="1"/>
</dbReference>
<dbReference type="EMBL" id="CP001666">
    <property type="protein sequence ID" value="ADK16296.1"/>
    <property type="molecule type" value="Genomic_DNA"/>
</dbReference>
<dbReference type="STRING" id="748727.CLJU_c32490"/>
<dbReference type="GO" id="GO:0003677">
    <property type="term" value="F:DNA binding"/>
    <property type="evidence" value="ECO:0007669"/>
    <property type="project" value="InterPro"/>
</dbReference>